<name>A0A271IY03_9BACT</name>
<dbReference type="PANTHER" id="PTHR44154:SF1">
    <property type="entry name" value="QUINONE OXIDOREDUCTASE"/>
    <property type="match status" value="1"/>
</dbReference>
<protein>
    <recommendedName>
        <fullName evidence="2">Enoyl reductase (ER) domain-containing protein</fullName>
    </recommendedName>
</protein>
<sequence length="314" mass="32725">MKAIQFDQFGGPDVLQLREVDDPEARPGQVLVRVHAASVNPVDTKIRQGNDYGIEPPIILGYDAAGVVEAVGDGVDDLRVGDEVFYTPDLTANGTYAEYHAADAGHVVVKPDTLSMEEAAAVPLAACTAWQALVTRCRLEVGELVLIHGGGGVGHVAVQIAHAAGAEVVVVGNAEMEDTLLDLGADRFVDYESGDFVAEVDDLSCGLGANVVFDTVGGDTLVQSVPALAEFGRMATIVGDAGGGLGQAYRKNGTVHLVMMQRDGGMLDQIATLVDRGLLRPLVADVLPLEDAAEAHRRIEAGGVHGKLVLSTGA</sequence>
<dbReference type="InterPro" id="IPR013154">
    <property type="entry name" value="ADH-like_N"/>
</dbReference>
<feature type="domain" description="Enoyl reductase (ER)" evidence="2">
    <location>
        <begin position="10"/>
        <end position="310"/>
    </location>
</feature>
<dbReference type="RefSeq" id="WP_095509776.1">
    <property type="nucleotide sequence ID" value="NZ_MQWD01000001.1"/>
</dbReference>
<dbReference type="OrthoDB" id="648910at2"/>
<proteinExistence type="predicted"/>
<evidence type="ECO:0000256" key="1">
    <source>
        <dbReference type="ARBA" id="ARBA00022857"/>
    </source>
</evidence>
<evidence type="ECO:0000313" key="4">
    <source>
        <dbReference type="Proteomes" id="UP000216339"/>
    </source>
</evidence>
<dbReference type="SUPFAM" id="SSF50129">
    <property type="entry name" value="GroES-like"/>
    <property type="match status" value="1"/>
</dbReference>
<dbReference type="SMART" id="SM00829">
    <property type="entry name" value="PKS_ER"/>
    <property type="match status" value="1"/>
</dbReference>
<dbReference type="Gene3D" id="3.90.180.10">
    <property type="entry name" value="Medium-chain alcohol dehydrogenases, catalytic domain"/>
    <property type="match status" value="1"/>
</dbReference>
<dbReference type="Proteomes" id="UP000216339">
    <property type="component" value="Unassembled WGS sequence"/>
</dbReference>
<accession>A0A271IY03</accession>
<comment type="caution">
    <text evidence="3">The sequence shown here is derived from an EMBL/GenBank/DDBJ whole genome shotgun (WGS) entry which is preliminary data.</text>
</comment>
<keyword evidence="1" id="KW-0521">NADP</keyword>
<evidence type="ECO:0000259" key="2">
    <source>
        <dbReference type="SMART" id="SM00829"/>
    </source>
</evidence>
<dbReference type="InterPro" id="IPR011032">
    <property type="entry name" value="GroES-like_sf"/>
</dbReference>
<evidence type="ECO:0000313" key="3">
    <source>
        <dbReference type="EMBL" id="PAP76136.1"/>
    </source>
</evidence>
<gene>
    <name evidence="3" type="ORF">BSZ37_06585</name>
</gene>
<dbReference type="SUPFAM" id="SSF51735">
    <property type="entry name" value="NAD(P)-binding Rossmann-fold domains"/>
    <property type="match status" value="1"/>
</dbReference>
<dbReference type="InterPro" id="IPR051603">
    <property type="entry name" value="Zinc-ADH_QOR/CCCR"/>
</dbReference>
<dbReference type="PANTHER" id="PTHR44154">
    <property type="entry name" value="QUINONE OXIDOREDUCTASE"/>
    <property type="match status" value="1"/>
</dbReference>
<organism evidence="3 4">
    <name type="scientific">Rubrivirga marina</name>
    <dbReference type="NCBI Taxonomy" id="1196024"/>
    <lineage>
        <taxon>Bacteria</taxon>
        <taxon>Pseudomonadati</taxon>
        <taxon>Rhodothermota</taxon>
        <taxon>Rhodothermia</taxon>
        <taxon>Rhodothermales</taxon>
        <taxon>Rubricoccaceae</taxon>
        <taxon>Rubrivirga</taxon>
    </lineage>
</organism>
<dbReference type="EMBL" id="MQWD01000001">
    <property type="protein sequence ID" value="PAP76136.1"/>
    <property type="molecule type" value="Genomic_DNA"/>
</dbReference>
<keyword evidence="4" id="KW-1185">Reference proteome</keyword>
<dbReference type="AlphaFoldDB" id="A0A271IY03"/>
<dbReference type="InterPro" id="IPR020843">
    <property type="entry name" value="ER"/>
</dbReference>
<dbReference type="GO" id="GO:0016491">
    <property type="term" value="F:oxidoreductase activity"/>
    <property type="evidence" value="ECO:0007669"/>
    <property type="project" value="InterPro"/>
</dbReference>
<dbReference type="Pfam" id="PF13602">
    <property type="entry name" value="ADH_zinc_N_2"/>
    <property type="match status" value="1"/>
</dbReference>
<dbReference type="Gene3D" id="3.40.50.720">
    <property type="entry name" value="NAD(P)-binding Rossmann-like Domain"/>
    <property type="match status" value="1"/>
</dbReference>
<reference evidence="3 4" key="1">
    <citation type="submission" date="2016-11" db="EMBL/GenBank/DDBJ databases">
        <title>Study of marine rhodopsin-containing bacteria.</title>
        <authorList>
            <person name="Yoshizawa S."/>
            <person name="Kumagai Y."/>
            <person name="Kogure K."/>
        </authorList>
    </citation>
    <scope>NUCLEOTIDE SEQUENCE [LARGE SCALE GENOMIC DNA]</scope>
    <source>
        <strain evidence="3 4">SAORIC-28</strain>
    </source>
</reference>
<dbReference type="InterPro" id="IPR036291">
    <property type="entry name" value="NAD(P)-bd_dom_sf"/>
</dbReference>
<dbReference type="Pfam" id="PF08240">
    <property type="entry name" value="ADH_N"/>
    <property type="match status" value="1"/>
</dbReference>